<evidence type="ECO:0000256" key="3">
    <source>
        <dbReference type="ARBA" id="ARBA00023163"/>
    </source>
</evidence>
<dbReference type="InterPro" id="IPR036388">
    <property type="entry name" value="WH-like_DNA-bd_sf"/>
</dbReference>
<protein>
    <recommendedName>
        <fullName evidence="4">HTH gntR-type domain-containing protein</fullName>
    </recommendedName>
</protein>
<gene>
    <name evidence="5" type="ORF">GCM10009799_27180</name>
</gene>
<evidence type="ECO:0000313" key="6">
    <source>
        <dbReference type="Proteomes" id="UP001501585"/>
    </source>
</evidence>
<dbReference type="Proteomes" id="UP001501585">
    <property type="component" value="Unassembled WGS sequence"/>
</dbReference>
<dbReference type="PROSITE" id="PS50949">
    <property type="entry name" value="HTH_GNTR"/>
    <property type="match status" value="1"/>
</dbReference>
<dbReference type="InterPro" id="IPR036390">
    <property type="entry name" value="WH_DNA-bd_sf"/>
</dbReference>
<feature type="domain" description="HTH gntR-type" evidence="4">
    <location>
        <begin position="1"/>
        <end position="40"/>
    </location>
</feature>
<keyword evidence="1" id="KW-0805">Transcription regulation</keyword>
<dbReference type="SUPFAM" id="SSF46785">
    <property type="entry name" value="Winged helix' DNA-binding domain"/>
    <property type="match status" value="1"/>
</dbReference>
<proteinExistence type="predicted"/>
<evidence type="ECO:0000256" key="1">
    <source>
        <dbReference type="ARBA" id="ARBA00023015"/>
    </source>
</evidence>
<dbReference type="InterPro" id="IPR000524">
    <property type="entry name" value="Tscrpt_reg_HTH_GntR"/>
</dbReference>
<accession>A0ABN2T4S8</accession>
<reference evidence="5 6" key="1">
    <citation type="journal article" date="2019" name="Int. J. Syst. Evol. Microbiol.">
        <title>The Global Catalogue of Microorganisms (GCM) 10K type strain sequencing project: providing services to taxonomists for standard genome sequencing and annotation.</title>
        <authorList>
            <consortium name="The Broad Institute Genomics Platform"/>
            <consortium name="The Broad Institute Genome Sequencing Center for Infectious Disease"/>
            <person name="Wu L."/>
            <person name="Ma J."/>
        </authorList>
    </citation>
    <scope>NUCLEOTIDE SEQUENCE [LARGE SCALE GENOMIC DNA]</scope>
    <source>
        <strain evidence="5 6">JCM 15313</strain>
    </source>
</reference>
<keyword evidence="6" id="KW-1185">Reference proteome</keyword>
<evidence type="ECO:0000256" key="2">
    <source>
        <dbReference type="ARBA" id="ARBA00023125"/>
    </source>
</evidence>
<keyword evidence="2" id="KW-0238">DNA-binding</keyword>
<sequence>MDLSTEFGIAASTAQKALAYLKAEGLVRPEVGLGSFVAKKPDTDGADSCNGSD</sequence>
<comment type="caution">
    <text evidence="5">The sequence shown here is derived from an EMBL/GenBank/DDBJ whole genome shotgun (WGS) entry which is preliminary data.</text>
</comment>
<organism evidence="5 6">
    <name type="scientific">Nocardiopsis rhodophaea</name>
    <dbReference type="NCBI Taxonomy" id="280238"/>
    <lineage>
        <taxon>Bacteria</taxon>
        <taxon>Bacillati</taxon>
        <taxon>Actinomycetota</taxon>
        <taxon>Actinomycetes</taxon>
        <taxon>Streptosporangiales</taxon>
        <taxon>Nocardiopsidaceae</taxon>
        <taxon>Nocardiopsis</taxon>
    </lineage>
</organism>
<name>A0ABN2T4S8_9ACTN</name>
<dbReference type="Gene3D" id="1.10.10.10">
    <property type="entry name" value="Winged helix-like DNA-binding domain superfamily/Winged helix DNA-binding domain"/>
    <property type="match status" value="1"/>
</dbReference>
<keyword evidence="3" id="KW-0804">Transcription</keyword>
<dbReference type="EMBL" id="BAAAPC010000010">
    <property type="protein sequence ID" value="GAA1998720.1"/>
    <property type="molecule type" value="Genomic_DNA"/>
</dbReference>
<evidence type="ECO:0000313" key="5">
    <source>
        <dbReference type="EMBL" id="GAA1998720.1"/>
    </source>
</evidence>
<evidence type="ECO:0000259" key="4">
    <source>
        <dbReference type="PROSITE" id="PS50949"/>
    </source>
</evidence>